<dbReference type="AlphaFoldDB" id="A0A8T0F9U3"/>
<evidence type="ECO:0000313" key="1">
    <source>
        <dbReference type="EMBL" id="KAF8786975.1"/>
    </source>
</evidence>
<evidence type="ECO:0000313" key="2">
    <source>
        <dbReference type="Proteomes" id="UP000807504"/>
    </source>
</evidence>
<accession>A0A8T0F9U3</accession>
<gene>
    <name evidence="1" type="ORF">HNY73_008618</name>
</gene>
<comment type="caution">
    <text evidence="1">The sequence shown here is derived from an EMBL/GenBank/DDBJ whole genome shotgun (WGS) entry which is preliminary data.</text>
</comment>
<name>A0A8T0F9U3_ARGBR</name>
<proteinExistence type="predicted"/>
<protein>
    <submittedName>
        <fullName evidence="1">Uncharacterized protein</fullName>
    </submittedName>
</protein>
<organism evidence="1 2">
    <name type="scientific">Argiope bruennichi</name>
    <name type="common">Wasp spider</name>
    <name type="synonym">Aranea bruennichi</name>
    <dbReference type="NCBI Taxonomy" id="94029"/>
    <lineage>
        <taxon>Eukaryota</taxon>
        <taxon>Metazoa</taxon>
        <taxon>Ecdysozoa</taxon>
        <taxon>Arthropoda</taxon>
        <taxon>Chelicerata</taxon>
        <taxon>Arachnida</taxon>
        <taxon>Araneae</taxon>
        <taxon>Araneomorphae</taxon>
        <taxon>Entelegynae</taxon>
        <taxon>Araneoidea</taxon>
        <taxon>Araneidae</taxon>
        <taxon>Argiope</taxon>
    </lineage>
</organism>
<reference evidence="1" key="2">
    <citation type="submission" date="2020-06" db="EMBL/GenBank/DDBJ databases">
        <authorList>
            <person name="Sheffer M."/>
        </authorList>
    </citation>
    <scope>NUCLEOTIDE SEQUENCE</scope>
</reference>
<sequence length="102" mass="11746">MHTRVILRILSVAPSIDNGLKRFNEFGHVRIHDREMVSKRSRNIRRLKRLAPKRIIGVRSFVYITVTGALFSEKFCNNGATRVQIICLYPDSRGFSALKCEV</sequence>
<keyword evidence="2" id="KW-1185">Reference proteome</keyword>
<dbReference type="EMBL" id="JABXBU010000015">
    <property type="protein sequence ID" value="KAF8786975.1"/>
    <property type="molecule type" value="Genomic_DNA"/>
</dbReference>
<dbReference type="Proteomes" id="UP000807504">
    <property type="component" value="Unassembled WGS sequence"/>
</dbReference>
<reference evidence="1" key="1">
    <citation type="journal article" date="2020" name="bioRxiv">
        <title>Chromosome-level reference genome of the European wasp spider Argiope bruennichi: a resource for studies on range expansion and evolutionary adaptation.</title>
        <authorList>
            <person name="Sheffer M.M."/>
            <person name="Hoppe A."/>
            <person name="Krehenwinkel H."/>
            <person name="Uhl G."/>
            <person name="Kuss A.W."/>
            <person name="Jensen L."/>
            <person name="Jensen C."/>
            <person name="Gillespie R.G."/>
            <person name="Hoff K.J."/>
            <person name="Prost S."/>
        </authorList>
    </citation>
    <scope>NUCLEOTIDE SEQUENCE</scope>
</reference>